<dbReference type="InterPro" id="IPR036936">
    <property type="entry name" value="CRIB_dom_sf"/>
</dbReference>
<dbReference type="AlphaFoldDB" id="A0A6P5ZZE9"/>
<dbReference type="Pfam" id="PF00620">
    <property type="entry name" value="RhoGAP"/>
    <property type="match status" value="1"/>
</dbReference>
<dbReference type="PROSITE" id="PS50108">
    <property type="entry name" value="CRIB"/>
    <property type="match status" value="1"/>
</dbReference>
<feature type="region of interest" description="Disordered" evidence="2">
    <location>
        <begin position="304"/>
        <end position="352"/>
    </location>
</feature>
<reference evidence="6" key="1">
    <citation type="submission" date="2025-08" db="UniProtKB">
        <authorList>
            <consortium name="RefSeq"/>
        </authorList>
    </citation>
    <scope>IDENTIFICATION</scope>
    <source>
        <tissue evidence="6">Fruit stalk</tissue>
    </source>
</reference>
<dbReference type="PROSITE" id="PS50238">
    <property type="entry name" value="RHOGAP"/>
    <property type="match status" value="1"/>
</dbReference>
<dbReference type="GO" id="GO:0005096">
    <property type="term" value="F:GTPase activator activity"/>
    <property type="evidence" value="ECO:0007669"/>
    <property type="project" value="UniProtKB-KW"/>
</dbReference>
<evidence type="ECO:0000313" key="6">
    <source>
        <dbReference type="RefSeq" id="XP_022758113.1"/>
    </source>
</evidence>
<dbReference type="CDD" id="cd00159">
    <property type="entry name" value="RhoGAP"/>
    <property type="match status" value="1"/>
</dbReference>
<dbReference type="InterPro" id="IPR000095">
    <property type="entry name" value="CRIB_dom"/>
</dbReference>
<evidence type="ECO:0000259" key="3">
    <source>
        <dbReference type="PROSITE" id="PS50108"/>
    </source>
</evidence>
<gene>
    <name evidence="6" type="primary">LOC111305143</name>
</gene>
<dbReference type="GO" id="GO:0007165">
    <property type="term" value="P:signal transduction"/>
    <property type="evidence" value="ECO:0007669"/>
    <property type="project" value="InterPro"/>
</dbReference>
<dbReference type="InterPro" id="IPR044785">
    <property type="entry name" value="RopGAP1-5"/>
</dbReference>
<organism evidence="5 6">
    <name type="scientific">Durio zibethinus</name>
    <name type="common">Durian</name>
    <dbReference type="NCBI Taxonomy" id="66656"/>
    <lineage>
        <taxon>Eukaryota</taxon>
        <taxon>Viridiplantae</taxon>
        <taxon>Streptophyta</taxon>
        <taxon>Embryophyta</taxon>
        <taxon>Tracheophyta</taxon>
        <taxon>Spermatophyta</taxon>
        <taxon>Magnoliopsida</taxon>
        <taxon>eudicotyledons</taxon>
        <taxon>Gunneridae</taxon>
        <taxon>Pentapetalae</taxon>
        <taxon>rosids</taxon>
        <taxon>malvids</taxon>
        <taxon>Malvales</taxon>
        <taxon>Malvaceae</taxon>
        <taxon>Helicteroideae</taxon>
        <taxon>Durio</taxon>
    </lineage>
</organism>
<dbReference type="SMART" id="SM00324">
    <property type="entry name" value="RhoGAP"/>
    <property type="match status" value="1"/>
</dbReference>
<feature type="compositionally biased region" description="Polar residues" evidence="2">
    <location>
        <begin position="411"/>
        <end position="425"/>
    </location>
</feature>
<dbReference type="SMART" id="SM00285">
    <property type="entry name" value="PBD"/>
    <property type="match status" value="1"/>
</dbReference>
<dbReference type="GeneID" id="111305143"/>
<dbReference type="InterPro" id="IPR000198">
    <property type="entry name" value="RhoGAP_dom"/>
</dbReference>
<protein>
    <submittedName>
        <fullName evidence="6">Rho GTPase-activating protein 2</fullName>
    </submittedName>
</protein>
<dbReference type="PANTHER" id="PTHR23177">
    <property type="entry name" value="MKIAA1688 PROTEIN"/>
    <property type="match status" value="1"/>
</dbReference>
<dbReference type="Gene3D" id="3.90.810.10">
    <property type="entry name" value="CRIB domain"/>
    <property type="match status" value="1"/>
</dbReference>
<feature type="domain" description="Rho-GAP" evidence="4">
    <location>
        <begin position="124"/>
        <end position="301"/>
    </location>
</feature>
<dbReference type="KEGG" id="dzi:111305143"/>
<dbReference type="OrthoDB" id="185175at2759"/>
<dbReference type="Proteomes" id="UP000515121">
    <property type="component" value="Unplaced"/>
</dbReference>
<accession>A0A6P5ZZE9</accession>
<dbReference type="InterPro" id="IPR008936">
    <property type="entry name" value="Rho_GTPase_activation_prot"/>
</dbReference>
<name>A0A6P5ZZE9_DURZI</name>
<keyword evidence="5" id="KW-1185">Reference proteome</keyword>
<evidence type="ECO:0000313" key="5">
    <source>
        <dbReference type="Proteomes" id="UP000515121"/>
    </source>
</evidence>
<feature type="domain" description="CRIB" evidence="3">
    <location>
        <begin position="76"/>
        <end position="89"/>
    </location>
</feature>
<feature type="compositionally biased region" description="Acidic residues" evidence="2">
    <location>
        <begin position="320"/>
        <end position="329"/>
    </location>
</feature>
<sequence>MTGLVMVTKGGGCGGAGSGVGGKGGAKGGVKSCNEEQQDQISVVALLLAALRKSMVSCRVDRQDEVISSTVHHMEIGWPTNVRHITHVTFDRFNGFLGLPVEFQVEIPGRVPSASASVFGVSAESMQCTFDSKGNSVPTILLLMQERLYSQGGLKAEGIFRINPENSQEEHVRYQLNRGVVPDNIDVHCLAGLIKAWFRELPSGVLDGLSPEQVLQCNTEEESVDLVKQLKPTEAALLNWAVDLMADVVEEEESNKMNARNIAMVFAPNMTQMSDPLTALMHAVQVMNLLKTLIMRTLRKREETATGGYSPVSSHSCDGPTDEEFDSQQENDTSCELRGPTSEYDNALYSNCSGDEDEVESLGEIEECFLRQLDDNKNVTNSFSEEAADELQRDHASPRSCSGCNVESGVSFTDSKNENSAFSTSDGEDSGATDGLKAQDHGLCTKSLAKGCENADDVEMIDN</sequence>
<dbReference type="FunFam" id="1.10.555.10:FF:000046">
    <property type="entry name" value="Rho GTPase-activating protein 5"/>
    <property type="match status" value="1"/>
</dbReference>
<dbReference type="PANTHER" id="PTHR23177:SF35">
    <property type="entry name" value="RHO GTPASE-ACTIVATING PROTEIN GACA"/>
    <property type="match status" value="1"/>
</dbReference>
<dbReference type="Pfam" id="PF00786">
    <property type="entry name" value="PBD"/>
    <property type="match status" value="1"/>
</dbReference>
<proteinExistence type="predicted"/>
<dbReference type="Gene3D" id="1.10.555.10">
    <property type="entry name" value="Rho GTPase activation protein"/>
    <property type="match status" value="1"/>
</dbReference>
<feature type="region of interest" description="Disordered" evidence="2">
    <location>
        <begin position="411"/>
        <end position="438"/>
    </location>
</feature>
<dbReference type="SUPFAM" id="SSF48350">
    <property type="entry name" value="GTPase activation domain, GAP"/>
    <property type="match status" value="1"/>
</dbReference>
<keyword evidence="1" id="KW-0343">GTPase activation</keyword>
<evidence type="ECO:0000256" key="1">
    <source>
        <dbReference type="ARBA" id="ARBA00022468"/>
    </source>
</evidence>
<evidence type="ECO:0000259" key="4">
    <source>
        <dbReference type="PROSITE" id="PS50238"/>
    </source>
</evidence>
<evidence type="ECO:0000256" key="2">
    <source>
        <dbReference type="SAM" id="MobiDB-lite"/>
    </source>
</evidence>
<dbReference type="RefSeq" id="XP_022758113.1">
    <property type="nucleotide sequence ID" value="XM_022902378.1"/>
</dbReference>